<evidence type="ECO:0000256" key="5">
    <source>
        <dbReference type="PROSITE-ProRule" id="PRU10141"/>
    </source>
</evidence>
<dbReference type="PANTHER" id="PTHR43289:SF6">
    <property type="entry name" value="SERINE_THREONINE-PROTEIN KINASE NEKL-3"/>
    <property type="match status" value="1"/>
</dbReference>
<dbReference type="SUPFAM" id="SSF56112">
    <property type="entry name" value="Protein kinase-like (PK-like)"/>
    <property type="match status" value="1"/>
</dbReference>
<gene>
    <name evidence="7" type="ORF">ENQ76_14695</name>
</gene>
<dbReference type="PROSITE" id="PS00107">
    <property type="entry name" value="PROTEIN_KINASE_ATP"/>
    <property type="match status" value="1"/>
</dbReference>
<dbReference type="Gene3D" id="3.30.200.20">
    <property type="entry name" value="Phosphorylase Kinase, domain 1"/>
    <property type="match status" value="1"/>
</dbReference>
<dbReference type="InterPro" id="IPR000719">
    <property type="entry name" value="Prot_kinase_dom"/>
</dbReference>
<dbReference type="PANTHER" id="PTHR43289">
    <property type="entry name" value="MITOGEN-ACTIVATED PROTEIN KINASE KINASE KINASE 20-RELATED"/>
    <property type="match status" value="1"/>
</dbReference>
<proteinExistence type="predicted"/>
<keyword evidence="2 5" id="KW-0547">Nucleotide-binding</keyword>
<evidence type="ECO:0000256" key="2">
    <source>
        <dbReference type="ARBA" id="ARBA00022741"/>
    </source>
</evidence>
<dbReference type="GO" id="GO:0005524">
    <property type="term" value="F:ATP binding"/>
    <property type="evidence" value="ECO:0007669"/>
    <property type="project" value="UniProtKB-UniRule"/>
</dbReference>
<accession>A0A7C2JZS2</accession>
<evidence type="ECO:0000259" key="6">
    <source>
        <dbReference type="PROSITE" id="PS50011"/>
    </source>
</evidence>
<feature type="domain" description="Protein kinase" evidence="6">
    <location>
        <begin position="77"/>
        <end position="339"/>
    </location>
</feature>
<dbReference type="CDD" id="cd14014">
    <property type="entry name" value="STKc_PknB_like"/>
    <property type="match status" value="1"/>
</dbReference>
<evidence type="ECO:0000256" key="4">
    <source>
        <dbReference type="ARBA" id="ARBA00022840"/>
    </source>
</evidence>
<evidence type="ECO:0000256" key="1">
    <source>
        <dbReference type="ARBA" id="ARBA00022679"/>
    </source>
</evidence>
<keyword evidence="4 5" id="KW-0067">ATP-binding</keyword>
<feature type="binding site" evidence="5">
    <location>
        <position position="106"/>
    </location>
    <ligand>
        <name>ATP</name>
        <dbReference type="ChEBI" id="CHEBI:30616"/>
    </ligand>
</feature>
<dbReference type="PROSITE" id="PS50011">
    <property type="entry name" value="PROTEIN_KINASE_DOM"/>
    <property type="match status" value="1"/>
</dbReference>
<comment type="caution">
    <text evidence="7">The sequence shown here is derived from an EMBL/GenBank/DDBJ whole genome shotgun (WGS) entry which is preliminary data.</text>
</comment>
<keyword evidence="3 7" id="KW-0418">Kinase</keyword>
<dbReference type="SMART" id="SM00220">
    <property type="entry name" value="S_TKc"/>
    <property type="match status" value="1"/>
</dbReference>
<dbReference type="InterPro" id="IPR011009">
    <property type="entry name" value="Kinase-like_dom_sf"/>
</dbReference>
<dbReference type="Gene3D" id="1.10.510.10">
    <property type="entry name" value="Transferase(Phosphotransferase) domain 1"/>
    <property type="match status" value="1"/>
</dbReference>
<dbReference type="InterPro" id="IPR017441">
    <property type="entry name" value="Protein_kinase_ATP_BS"/>
</dbReference>
<keyword evidence="7" id="KW-0723">Serine/threonine-protein kinase</keyword>
<dbReference type="Pfam" id="PF00069">
    <property type="entry name" value="Pkinase"/>
    <property type="match status" value="1"/>
</dbReference>
<keyword evidence="1" id="KW-0808">Transferase</keyword>
<dbReference type="EMBL" id="DSOK01000404">
    <property type="protein sequence ID" value="HEN16706.1"/>
    <property type="molecule type" value="Genomic_DNA"/>
</dbReference>
<evidence type="ECO:0000256" key="3">
    <source>
        <dbReference type="ARBA" id="ARBA00022777"/>
    </source>
</evidence>
<protein>
    <submittedName>
        <fullName evidence="7">Serine/threonine protein kinase</fullName>
    </submittedName>
</protein>
<dbReference type="GO" id="GO:0004674">
    <property type="term" value="F:protein serine/threonine kinase activity"/>
    <property type="evidence" value="ECO:0007669"/>
    <property type="project" value="UniProtKB-KW"/>
</dbReference>
<sequence length="476" mass="52186">MTHRTAAARHTRLLAAIFCENCGLTYVPRDVPVCPQCGQRHDEAAHHDTQLMNGPAGLTASAADEVDELIGREFGLYTLEGLLGAGAMGRVYLARHRDLHRSCALKILPPRMAQSDPAYVARFINEGRAAASLVHPNIITVHAIGEIEGHHYLEMEFVAGQSLQQMLKDDGPMTPERATSLAARMAEGLAVAHAAGVLHRDLKPDNVLQTHLGVPKIADFGLAKRVALAPAQPGTAEIVGTPPYMAPELFQGQPATPSSDVYALGVCYYQMLTGRQPFAAPKLTELMRQVIHDPVPSPRQWCPHLPLEMAECLYALLEKTPSNRPADAWTAAQLLQAVLGETADLESLMAAAFRGQQNVTWERKGERFRVELTFPSGRRQVVFVEPNQPAATERLLMISSICAAADPAYYETALRLNSEMLHGGLALREFAGQPYFVMINNYPRATVDAEEIRRSVLEIAHRADAVERVLNDLDVH</sequence>
<organism evidence="7">
    <name type="scientific">Schlesneria paludicola</name>
    <dbReference type="NCBI Taxonomy" id="360056"/>
    <lineage>
        <taxon>Bacteria</taxon>
        <taxon>Pseudomonadati</taxon>
        <taxon>Planctomycetota</taxon>
        <taxon>Planctomycetia</taxon>
        <taxon>Planctomycetales</taxon>
        <taxon>Planctomycetaceae</taxon>
        <taxon>Schlesneria</taxon>
    </lineage>
</organism>
<dbReference type="AlphaFoldDB" id="A0A7C2JZS2"/>
<evidence type="ECO:0000313" key="7">
    <source>
        <dbReference type="EMBL" id="HEN16706.1"/>
    </source>
</evidence>
<name>A0A7C2JZS2_9PLAN</name>
<reference evidence="7" key="1">
    <citation type="journal article" date="2020" name="mSystems">
        <title>Genome- and Community-Level Interaction Insights into Carbon Utilization and Element Cycling Functions of Hydrothermarchaeota in Hydrothermal Sediment.</title>
        <authorList>
            <person name="Zhou Z."/>
            <person name="Liu Y."/>
            <person name="Xu W."/>
            <person name="Pan J."/>
            <person name="Luo Z.H."/>
            <person name="Li M."/>
        </authorList>
    </citation>
    <scope>NUCLEOTIDE SEQUENCE [LARGE SCALE GENOMIC DNA]</scope>
    <source>
        <strain evidence="7">SpSt-339</strain>
    </source>
</reference>